<name>A0A6N9YJR9_9ACTN</name>
<feature type="transmembrane region" description="Helical" evidence="2">
    <location>
        <begin position="45"/>
        <end position="68"/>
    </location>
</feature>
<keyword evidence="5" id="KW-1185">Reference proteome</keyword>
<feature type="region of interest" description="Disordered" evidence="1">
    <location>
        <begin position="260"/>
        <end position="281"/>
    </location>
</feature>
<evidence type="ECO:0000256" key="2">
    <source>
        <dbReference type="SAM" id="Phobius"/>
    </source>
</evidence>
<proteinExistence type="predicted"/>
<dbReference type="Pfam" id="PF14219">
    <property type="entry name" value="DUF4328"/>
    <property type="match status" value="1"/>
</dbReference>
<keyword evidence="2" id="KW-0472">Membrane</keyword>
<dbReference type="RefSeq" id="WP_163817745.1">
    <property type="nucleotide sequence ID" value="NZ_JAAGOB010000003.1"/>
</dbReference>
<feature type="transmembrane region" description="Helical" evidence="2">
    <location>
        <begin position="136"/>
        <end position="158"/>
    </location>
</feature>
<keyword evidence="2" id="KW-0812">Transmembrane</keyword>
<gene>
    <name evidence="4" type="ORF">G1H11_08000</name>
</gene>
<feature type="transmembrane region" description="Helical" evidence="2">
    <location>
        <begin position="221"/>
        <end position="240"/>
    </location>
</feature>
<feature type="region of interest" description="Disordered" evidence="1">
    <location>
        <begin position="1"/>
        <end position="34"/>
    </location>
</feature>
<feature type="domain" description="DUF4328" evidence="3">
    <location>
        <begin position="83"/>
        <end position="244"/>
    </location>
</feature>
<evidence type="ECO:0000313" key="5">
    <source>
        <dbReference type="Proteomes" id="UP000469185"/>
    </source>
</evidence>
<protein>
    <submittedName>
        <fullName evidence="4">DUF4328 domain-containing protein</fullName>
    </submittedName>
</protein>
<dbReference type="InterPro" id="IPR025565">
    <property type="entry name" value="DUF4328"/>
</dbReference>
<feature type="transmembrane region" description="Helical" evidence="2">
    <location>
        <begin position="94"/>
        <end position="116"/>
    </location>
</feature>
<keyword evidence="2" id="KW-1133">Transmembrane helix</keyword>
<reference evidence="4 5" key="1">
    <citation type="submission" date="2020-02" db="EMBL/GenBank/DDBJ databases">
        <authorList>
            <person name="Li X.-J."/>
            <person name="Feng X.-M."/>
        </authorList>
    </citation>
    <scope>NUCLEOTIDE SEQUENCE [LARGE SCALE GENOMIC DNA]</scope>
    <source>
        <strain evidence="4 5">CGMCC 4.7225</strain>
    </source>
</reference>
<organism evidence="4 5">
    <name type="scientific">Phytoactinopolyspora alkaliphila</name>
    <dbReference type="NCBI Taxonomy" id="1783498"/>
    <lineage>
        <taxon>Bacteria</taxon>
        <taxon>Bacillati</taxon>
        <taxon>Actinomycetota</taxon>
        <taxon>Actinomycetes</taxon>
        <taxon>Jiangellales</taxon>
        <taxon>Jiangellaceae</taxon>
        <taxon>Phytoactinopolyspora</taxon>
    </lineage>
</organism>
<evidence type="ECO:0000313" key="4">
    <source>
        <dbReference type="EMBL" id="NED95256.1"/>
    </source>
</evidence>
<dbReference type="EMBL" id="JAAGOB010000003">
    <property type="protein sequence ID" value="NED95256.1"/>
    <property type="molecule type" value="Genomic_DNA"/>
</dbReference>
<sequence>MDPFAVPGSGHSDGRDSRDRADRTAAQPPSPGQAYAPRIRPLSGLAAAVTVMLAIAAVVDIAAAGSMFSRASLLDDIRAGGFVDEQRAQRADELVALLSVAQVLVVLATGVVFLVWQFRHAKNAQVLGSDRALGPGWAIGGWFIPIANLLLPAIQIFGASRFSDLNERRHHPAQGGRGAGVVVAWAIMFVAASIVSAARWAPEPAGSIDVWLRQAAAADRVVGFGDAMLAVTAVLALLMVRSLSARQEVALQAFFRAAGSPPGWRAPASWDAPPETSAPPA</sequence>
<accession>A0A6N9YJR9</accession>
<feature type="compositionally biased region" description="Basic and acidic residues" evidence="1">
    <location>
        <begin position="12"/>
        <end position="23"/>
    </location>
</feature>
<dbReference type="Proteomes" id="UP000469185">
    <property type="component" value="Unassembled WGS sequence"/>
</dbReference>
<dbReference type="AlphaFoldDB" id="A0A6N9YJR9"/>
<evidence type="ECO:0000259" key="3">
    <source>
        <dbReference type="Pfam" id="PF14219"/>
    </source>
</evidence>
<evidence type="ECO:0000256" key="1">
    <source>
        <dbReference type="SAM" id="MobiDB-lite"/>
    </source>
</evidence>
<feature type="transmembrane region" description="Helical" evidence="2">
    <location>
        <begin position="179"/>
        <end position="201"/>
    </location>
</feature>
<comment type="caution">
    <text evidence="4">The sequence shown here is derived from an EMBL/GenBank/DDBJ whole genome shotgun (WGS) entry which is preliminary data.</text>
</comment>